<dbReference type="Proteomes" id="UP000027345">
    <property type="component" value="Unassembled WGS sequence"/>
</dbReference>
<dbReference type="Pfam" id="PF00355">
    <property type="entry name" value="Rieske"/>
    <property type="match status" value="1"/>
</dbReference>
<evidence type="ECO:0000259" key="6">
    <source>
        <dbReference type="PROSITE" id="PS51296"/>
    </source>
</evidence>
<dbReference type="PRINTS" id="PR00162">
    <property type="entry name" value="RIESKE"/>
</dbReference>
<comment type="caution">
    <text evidence="7">The sequence shown here is derived from an EMBL/GenBank/DDBJ whole genome shotgun (WGS) entry which is preliminary data.</text>
</comment>
<keyword evidence="8" id="KW-1185">Reference proteome</keyword>
<dbReference type="SUPFAM" id="SSF50022">
    <property type="entry name" value="ISP domain"/>
    <property type="match status" value="1"/>
</dbReference>
<sequence length="500" mass="52713">MTALPEPLSLWVETAPSPDRTGVPVPESADVAVLGAGIAGLTTALLLARAGRSVVVLEAERVAAGVSGHTTAKVSAQHGAKYADLTSRHGAGAAKAYAGTQTAAGEWIAATAAELGIDCGFTRADSYVYTTREATVDSLKREADAAAAAGLPASFIEDVALDVPALGAVRTTGQAHFHPRRWLLGLAAEIERAGGTIVEHVRATALNGQTVRTSRGDVAAGEVVVATHYPVLDRGLYFARLDPVRDLVVAGPAAGGAAPAGMFLDADTHHSVRGYTEQGTPMVIAGGEHYRVGAHVNVERRYRRLAEWADEHAGLHRVTHRWSAHDMSTPDLLPYIGRYLPGTKNLWVATGFGQWGMTGGTAAGHVLAARILGEPHPAADLFDPNRFDARSVLEVAQDNLTVAKYLVGDHVAALWRSEKLDDLRPGEAEVVRVGGELVAAHRDEAGKLHTVGAHCTHLGCLVSFNDAEKTWDCPCHGSRFGVDGEVVQGPAVRPLRRGPE</sequence>
<dbReference type="Gene3D" id="2.102.10.10">
    <property type="entry name" value="Rieske [2Fe-2S] iron-sulphur domain"/>
    <property type="match status" value="1"/>
</dbReference>
<keyword evidence="5" id="KW-1015">Disulfide bond</keyword>
<dbReference type="InterPro" id="IPR005805">
    <property type="entry name" value="Rieske_Fe-S_prot_C"/>
</dbReference>
<protein>
    <submittedName>
        <fullName evidence="7">FAD-dependent oxidoreductase</fullName>
    </submittedName>
</protein>
<evidence type="ECO:0000256" key="3">
    <source>
        <dbReference type="ARBA" id="ARBA00023004"/>
    </source>
</evidence>
<evidence type="ECO:0000256" key="4">
    <source>
        <dbReference type="ARBA" id="ARBA00023014"/>
    </source>
</evidence>
<dbReference type="OrthoDB" id="9767869at2"/>
<dbReference type="InterPro" id="IPR036922">
    <property type="entry name" value="Rieske_2Fe-2S_sf"/>
</dbReference>
<evidence type="ECO:0000256" key="1">
    <source>
        <dbReference type="ARBA" id="ARBA00022714"/>
    </source>
</evidence>
<dbReference type="Pfam" id="PF01266">
    <property type="entry name" value="DAO"/>
    <property type="match status" value="1"/>
</dbReference>
<dbReference type="GO" id="GO:0051537">
    <property type="term" value="F:2 iron, 2 sulfur cluster binding"/>
    <property type="evidence" value="ECO:0007669"/>
    <property type="project" value="UniProtKB-KW"/>
</dbReference>
<dbReference type="STRING" id="287986.DV20_10060"/>
<dbReference type="InterPro" id="IPR006076">
    <property type="entry name" value="FAD-dep_OxRdtase"/>
</dbReference>
<evidence type="ECO:0000256" key="2">
    <source>
        <dbReference type="ARBA" id="ARBA00022723"/>
    </source>
</evidence>
<dbReference type="CDD" id="cd03477">
    <property type="entry name" value="Rieske_YhfW_C"/>
    <property type="match status" value="1"/>
</dbReference>
<dbReference type="eggNOG" id="COG0665">
    <property type="taxonomic scope" value="Bacteria"/>
</dbReference>
<dbReference type="GO" id="GO:0004497">
    <property type="term" value="F:monooxygenase activity"/>
    <property type="evidence" value="ECO:0007669"/>
    <property type="project" value="UniProtKB-ARBA"/>
</dbReference>
<keyword evidence="2" id="KW-0479">Metal-binding</keyword>
<organism evidence="7 8">
    <name type="scientific">Amycolatopsis rifamycinica</name>
    <dbReference type="NCBI Taxonomy" id="287986"/>
    <lineage>
        <taxon>Bacteria</taxon>
        <taxon>Bacillati</taxon>
        <taxon>Actinomycetota</taxon>
        <taxon>Actinomycetes</taxon>
        <taxon>Pseudonocardiales</taxon>
        <taxon>Pseudonocardiaceae</taxon>
        <taxon>Amycolatopsis</taxon>
    </lineage>
</organism>
<evidence type="ECO:0000256" key="5">
    <source>
        <dbReference type="ARBA" id="ARBA00023157"/>
    </source>
</evidence>
<dbReference type="InterPro" id="IPR038010">
    <property type="entry name" value="YhfW_C"/>
</dbReference>
<dbReference type="SUPFAM" id="SSF51905">
    <property type="entry name" value="FAD/NAD(P)-binding domain"/>
    <property type="match status" value="1"/>
</dbReference>
<dbReference type="GO" id="GO:0046872">
    <property type="term" value="F:metal ion binding"/>
    <property type="evidence" value="ECO:0007669"/>
    <property type="project" value="UniProtKB-KW"/>
</dbReference>
<name>A0A066U489_9PSEU</name>
<dbReference type="PANTHER" id="PTHR13847">
    <property type="entry name" value="SARCOSINE DEHYDROGENASE-RELATED"/>
    <property type="match status" value="1"/>
</dbReference>
<dbReference type="PROSITE" id="PS51296">
    <property type="entry name" value="RIESKE"/>
    <property type="match status" value="1"/>
</dbReference>
<dbReference type="PANTHER" id="PTHR13847:SF274">
    <property type="entry name" value="RIESKE 2FE-2S IRON-SULFUR PROTEIN YHFW-RELATED"/>
    <property type="match status" value="1"/>
</dbReference>
<dbReference type="InterPro" id="IPR036188">
    <property type="entry name" value="FAD/NAD-bd_sf"/>
</dbReference>
<dbReference type="GO" id="GO:0016705">
    <property type="term" value="F:oxidoreductase activity, acting on paired donors, with incorporation or reduction of molecular oxygen"/>
    <property type="evidence" value="ECO:0007669"/>
    <property type="project" value="UniProtKB-ARBA"/>
</dbReference>
<dbReference type="AlphaFoldDB" id="A0A066U489"/>
<evidence type="ECO:0000313" key="7">
    <source>
        <dbReference type="EMBL" id="KDN22251.1"/>
    </source>
</evidence>
<evidence type="ECO:0000313" key="8">
    <source>
        <dbReference type="Proteomes" id="UP000027345"/>
    </source>
</evidence>
<accession>A0A066U489</accession>
<keyword evidence="3" id="KW-0408">Iron</keyword>
<dbReference type="eggNOG" id="COG0723">
    <property type="taxonomic scope" value="Bacteria"/>
</dbReference>
<dbReference type="GO" id="GO:0005737">
    <property type="term" value="C:cytoplasm"/>
    <property type="evidence" value="ECO:0007669"/>
    <property type="project" value="TreeGrafter"/>
</dbReference>
<feature type="domain" description="Rieske" evidence="6">
    <location>
        <begin position="415"/>
        <end position="500"/>
    </location>
</feature>
<dbReference type="Gene3D" id="3.50.50.60">
    <property type="entry name" value="FAD/NAD(P)-binding domain"/>
    <property type="match status" value="1"/>
</dbReference>
<dbReference type="FunFam" id="2.102.10.10:FF:000014">
    <property type="entry name" value="Oxidoreductase, FAD dependent"/>
    <property type="match status" value="1"/>
</dbReference>
<dbReference type="RefSeq" id="WP_043778645.1">
    <property type="nucleotide sequence ID" value="NZ_JMQI01000021.1"/>
</dbReference>
<keyword evidence="1" id="KW-0001">2Fe-2S</keyword>
<reference evidence="7 8" key="1">
    <citation type="submission" date="2014-05" db="EMBL/GenBank/DDBJ databases">
        <title>Draft genome sequence of Amycolatopsis rifamycinica DSM 46095.</title>
        <authorList>
            <person name="Lal R."/>
            <person name="Saxena A."/>
            <person name="Kumari R."/>
            <person name="Mukherjee U."/>
            <person name="Singh P."/>
            <person name="Sangwan N."/>
            <person name="Mahato N.K."/>
        </authorList>
    </citation>
    <scope>NUCLEOTIDE SEQUENCE [LARGE SCALE GENOMIC DNA]</scope>
    <source>
        <strain evidence="7 8">DSM 46095</strain>
    </source>
</reference>
<dbReference type="GO" id="GO:0016020">
    <property type="term" value="C:membrane"/>
    <property type="evidence" value="ECO:0007669"/>
    <property type="project" value="InterPro"/>
</dbReference>
<proteinExistence type="predicted"/>
<keyword evidence="4" id="KW-0411">Iron-sulfur</keyword>
<gene>
    <name evidence="7" type="ORF">DV20_10060</name>
</gene>
<dbReference type="Gene3D" id="3.30.9.10">
    <property type="entry name" value="D-Amino Acid Oxidase, subunit A, domain 2"/>
    <property type="match status" value="1"/>
</dbReference>
<dbReference type="InterPro" id="IPR017941">
    <property type="entry name" value="Rieske_2Fe-2S"/>
</dbReference>
<dbReference type="EMBL" id="JMQI01000021">
    <property type="protein sequence ID" value="KDN22251.1"/>
    <property type="molecule type" value="Genomic_DNA"/>
</dbReference>